<sequence length="431" mass="47373">MKKFMAILCMTALLCGCSSKNSGSSDSQSAVSGNNTGSEVTTEADTGSGSQEGTTVNNAPTDPNLESDPSEILVSGEKTDMSSVANVSWDKIYRSALEDFKKSDKFSDDARFTVYDINDDHIPELIISYGGYGDKTFLVKTLSESVYTEFEPMTGCDQLSYVMDRSLLTAVRLHDDIQVQNIQLYRIKSGMMANVGSFQRSSSAAKVDGVPVTDDKFDEEYTHYISGVIKSMGLDFGFDDATIDAALGDTESWEKGYEAVLNDYLKYKKANDDNHFSLYDINGDDVPELFVSGGYHYAPYVDIYSWNGCTVPVGSFGTDGTIGFAPDSKELISLVDNPSYTAGSVYSFDTEGNYKFSELFSYGNTENSKNQDQNAEVIYKINGQLTDKSDYEKQVKEKVKKSYYVLGQDNDVTADTVKNVGSGKYKEASKN</sequence>
<feature type="signal peptide" evidence="2">
    <location>
        <begin position="1"/>
        <end position="20"/>
    </location>
</feature>
<dbReference type="EMBL" id="FPIP01000010">
    <property type="protein sequence ID" value="SFW49872.1"/>
    <property type="molecule type" value="Genomic_DNA"/>
</dbReference>
<evidence type="ECO:0000313" key="4">
    <source>
        <dbReference type="Proteomes" id="UP000183461"/>
    </source>
</evidence>
<gene>
    <name evidence="3" type="ORF">SAMN02910280_0045</name>
</gene>
<reference evidence="3 4" key="1">
    <citation type="submission" date="2016-11" db="EMBL/GenBank/DDBJ databases">
        <authorList>
            <person name="Jaros S."/>
            <person name="Januszkiewicz K."/>
            <person name="Wedrychowicz H."/>
        </authorList>
    </citation>
    <scope>NUCLEOTIDE SEQUENCE [LARGE SCALE GENOMIC DNA]</scope>
    <source>
        <strain evidence="3 4">YL228</strain>
    </source>
</reference>
<feature type="compositionally biased region" description="Low complexity" evidence="1">
    <location>
        <begin position="23"/>
        <end position="32"/>
    </location>
</feature>
<dbReference type="PROSITE" id="PS51257">
    <property type="entry name" value="PROKAR_LIPOPROTEIN"/>
    <property type="match status" value="1"/>
</dbReference>
<keyword evidence="2" id="KW-0732">Signal</keyword>
<organism evidence="3 4">
    <name type="scientific">Ruminococcus flavefaciens</name>
    <dbReference type="NCBI Taxonomy" id="1265"/>
    <lineage>
        <taxon>Bacteria</taxon>
        <taxon>Bacillati</taxon>
        <taxon>Bacillota</taxon>
        <taxon>Clostridia</taxon>
        <taxon>Eubacteriales</taxon>
        <taxon>Oscillospiraceae</taxon>
        <taxon>Ruminococcus</taxon>
    </lineage>
</organism>
<dbReference type="Proteomes" id="UP000183461">
    <property type="component" value="Unassembled WGS sequence"/>
</dbReference>
<evidence type="ECO:0000256" key="1">
    <source>
        <dbReference type="SAM" id="MobiDB-lite"/>
    </source>
</evidence>
<dbReference type="AlphaFoldDB" id="A0A1K1PQB5"/>
<feature type="compositionally biased region" description="Polar residues" evidence="1">
    <location>
        <begin position="33"/>
        <end position="61"/>
    </location>
</feature>
<accession>A0A1K1PQB5</accession>
<feature type="region of interest" description="Disordered" evidence="1">
    <location>
        <begin position="23"/>
        <end position="70"/>
    </location>
</feature>
<name>A0A1K1PQB5_RUMFL</name>
<protein>
    <submittedName>
        <fullName evidence="3">Uncharacterized protein</fullName>
    </submittedName>
</protein>
<feature type="chain" id="PRO_5039531893" evidence="2">
    <location>
        <begin position="21"/>
        <end position="431"/>
    </location>
</feature>
<proteinExistence type="predicted"/>
<evidence type="ECO:0000256" key="2">
    <source>
        <dbReference type="SAM" id="SignalP"/>
    </source>
</evidence>
<dbReference type="RefSeq" id="WP_072301118.1">
    <property type="nucleotide sequence ID" value="NZ_FPIP01000010.1"/>
</dbReference>
<evidence type="ECO:0000313" key="3">
    <source>
        <dbReference type="EMBL" id="SFW49872.1"/>
    </source>
</evidence>